<dbReference type="Proteomes" id="UP000286947">
    <property type="component" value="Unassembled WGS sequence"/>
</dbReference>
<proteinExistence type="predicted"/>
<accession>A0A433SFI6</accession>
<dbReference type="EMBL" id="PQSP01000001">
    <property type="protein sequence ID" value="RUS67529.1"/>
    <property type="molecule type" value="Genomic_DNA"/>
</dbReference>
<evidence type="ECO:0000313" key="2">
    <source>
        <dbReference type="Proteomes" id="UP000286947"/>
    </source>
</evidence>
<keyword evidence="2" id="KW-1185">Reference proteome</keyword>
<evidence type="ECO:0000313" key="1">
    <source>
        <dbReference type="EMBL" id="RUS67529.1"/>
    </source>
</evidence>
<sequence>MNSGCSTGAGDMNTAAGAAQNLGTAGDIDFSGAIAPDLQCPYAFGGVYRGVCSQVDGRLHGRIG</sequence>
<dbReference type="AlphaFoldDB" id="A0A433SFI6"/>
<gene>
    <name evidence="1" type="ORF">CUZ56_00003</name>
</gene>
<protein>
    <submittedName>
        <fullName evidence="1">Uncharacterized protein</fullName>
    </submittedName>
</protein>
<reference evidence="1 2" key="1">
    <citation type="submission" date="2018-01" db="EMBL/GenBank/DDBJ databases">
        <title>Saezia sanguinis gen. nov., sp. nov., in the order Burkholderiales isolated from human blood.</title>
        <authorList>
            <person name="Medina-Pascual M.J."/>
            <person name="Valdezate S."/>
            <person name="Monzon S."/>
            <person name="Cuesta I."/>
            <person name="Carrasco G."/>
            <person name="Villalon P."/>
            <person name="Saez-Nieto J.A."/>
        </authorList>
    </citation>
    <scope>NUCLEOTIDE SEQUENCE [LARGE SCALE GENOMIC DNA]</scope>
    <source>
        <strain evidence="1 2">CNM695-12</strain>
    </source>
</reference>
<name>A0A433SFI6_9BURK</name>
<comment type="caution">
    <text evidence="1">The sequence shown here is derived from an EMBL/GenBank/DDBJ whole genome shotgun (WGS) entry which is preliminary data.</text>
</comment>
<organism evidence="1 2">
    <name type="scientific">Saezia sanguinis</name>
    <dbReference type="NCBI Taxonomy" id="1965230"/>
    <lineage>
        <taxon>Bacteria</taxon>
        <taxon>Pseudomonadati</taxon>
        <taxon>Pseudomonadota</taxon>
        <taxon>Betaproteobacteria</taxon>
        <taxon>Burkholderiales</taxon>
        <taxon>Saeziaceae</taxon>
        <taxon>Saezia</taxon>
    </lineage>
</organism>